<dbReference type="EMBL" id="UINC01002044">
    <property type="protein sequence ID" value="SUZ92260.1"/>
    <property type="molecule type" value="Genomic_DNA"/>
</dbReference>
<protein>
    <submittedName>
        <fullName evidence="1">Uncharacterized protein</fullName>
    </submittedName>
</protein>
<dbReference type="InterPro" id="IPR029021">
    <property type="entry name" value="Prot-tyrosine_phosphatase-like"/>
</dbReference>
<sequence length="169" mass="18593">MRGKWAQGIVPRSFTWIIKDRIAVSERPGGCGDAHRRVRRQEEIIWIRENGFDSVLSLLASDHNLHNYDELEMAWSHIPFGGASDGLACLEEVFRRIDELTTDGRRVLVHREELNDVVCGLMGAYLLRTGLAPTGPQAMSIAEQLTGRPLGFPGREIVGLVAASGGSDG</sequence>
<proteinExistence type="predicted"/>
<name>A0A381RK91_9ZZZZ</name>
<accession>A0A381RK91</accession>
<organism evidence="1">
    <name type="scientific">marine metagenome</name>
    <dbReference type="NCBI Taxonomy" id="408172"/>
    <lineage>
        <taxon>unclassified sequences</taxon>
        <taxon>metagenomes</taxon>
        <taxon>ecological metagenomes</taxon>
    </lineage>
</organism>
<gene>
    <name evidence="1" type="ORF">METZ01_LOCUS45114</name>
</gene>
<evidence type="ECO:0000313" key="1">
    <source>
        <dbReference type="EMBL" id="SUZ92260.1"/>
    </source>
</evidence>
<dbReference type="Gene3D" id="3.90.190.10">
    <property type="entry name" value="Protein tyrosine phosphatase superfamily"/>
    <property type="match status" value="1"/>
</dbReference>
<reference evidence="1" key="1">
    <citation type="submission" date="2018-05" db="EMBL/GenBank/DDBJ databases">
        <authorList>
            <person name="Lanie J.A."/>
            <person name="Ng W.-L."/>
            <person name="Kazmierczak K.M."/>
            <person name="Andrzejewski T.M."/>
            <person name="Davidsen T.M."/>
            <person name="Wayne K.J."/>
            <person name="Tettelin H."/>
            <person name="Glass J.I."/>
            <person name="Rusch D."/>
            <person name="Podicherti R."/>
            <person name="Tsui H.-C.T."/>
            <person name="Winkler M.E."/>
        </authorList>
    </citation>
    <scope>NUCLEOTIDE SEQUENCE</scope>
</reference>
<dbReference type="AlphaFoldDB" id="A0A381RK91"/>